<evidence type="ECO:0000313" key="2">
    <source>
        <dbReference type="Proteomes" id="UP000001471"/>
    </source>
</evidence>
<dbReference type="Proteomes" id="UP000001471">
    <property type="component" value="Unassembled WGS sequence"/>
</dbReference>
<dbReference type="AlphaFoldDB" id="B2WDN1"/>
<proteinExistence type="predicted"/>
<gene>
    <name evidence="1" type="ORF">PTRG_08090</name>
</gene>
<accession>B2WDN1</accession>
<evidence type="ECO:0000313" key="1">
    <source>
        <dbReference type="EMBL" id="EDU51009.1"/>
    </source>
</evidence>
<dbReference type="EMBL" id="DS231622">
    <property type="protein sequence ID" value="EDU51009.1"/>
    <property type="molecule type" value="Genomic_DNA"/>
</dbReference>
<dbReference type="InParanoid" id="B2WDN1"/>
<protein>
    <submittedName>
        <fullName evidence="1">Uncharacterized protein</fullName>
    </submittedName>
</protein>
<reference evidence="2" key="1">
    <citation type="journal article" date="2013" name="G3 (Bethesda)">
        <title>Comparative genomics of a plant-pathogenic fungus, Pyrenophora tritici-repentis, reveals transduplication and the impact of repeat elements on pathogenicity and population divergence.</title>
        <authorList>
            <person name="Manning V.A."/>
            <person name="Pandelova I."/>
            <person name="Dhillon B."/>
            <person name="Wilhelm L.J."/>
            <person name="Goodwin S.B."/>
            <person name="Berlin A.M."/>
            <person name="Figueroa M."/>
            <person name="Freitag M."/>
            <person name="Hane J.K."/>
            <person name="Henrissat B."/>
            <person name="Holman W.H."/>
            <person name="Kodira C.D."/>
            <person name="Martin J."/>
            <person name="Oliver R.P."/>
            <person name="Robbertse B."/>
            <person name="Schackwitz W."/>
            <person name="Schwartz D.C."/>
            <person name="Spatafora J.W."/>
            <person name="Turgeon B.G."/>
            <person name="Yandava C."/>
            <person name="Young S."/>
            <person name="Zhou S."/>
            <person name="Zeng Q."/>
            <person name="Grigoriev I.V."/>
            <person name="Ma L.-J."/>
            <person name="Ciuffetti L.M."/>
        </authorList>
    </citation>
    <scope>NUCLEOTIDE SEQUENCE [LARGE SCALE GENOMIC DNA]</scope>
    <source>
        <strain evidence="2">Pt-1C-BFP</strain>
    </source>
</reference>
<sequence length="153" mass="15911">MWRCGEAWVFGAKHLLFQNPLHTLTLPHHAITPAAPATAPTNPIFLYPFPRAAPVACPLALANVIVLLTPSVVVVVDIDIDIVTSALVFVTASLELEPPALTRVFVPLISVTAGLESTGGVVSIARPVGAVDDSDDAGGVRKLAYVAALLGVC</sequence>
<dbReference type="HOGENOM" id="CLU_1714239_0_0_1"/>
<name>B2WDN1_PYRTR</name>
<organism evidence="1 2">
    <name type="scientific">Pyrenophora tritici-repentis (strain Pt-1C-BFP)</name>
    <name type="common">Wheat tan spot fungus</name>
    <name type="synonym">Drechslera tritici-repentis</name>
    <dbReference type="NCBI Taxonomy" id="426418"/>
    <lineage>
        <taxon>Eukaryota</taxon>
        <taxon>Fungi</taxon>
        <taxon>Dikarya</taxon>
        <taxon>Ascomycota</taxon>
        <taxon>Pezizomycotina</taxon>
        <taxon>Dothideomycetes</taxon>
        <taxon>Pleosporomycetidae</taxon>
        <taxon>Pleosporales</taxon>
        <taxon>Pleosporineae</taxon>
        <taxon>Pleosporaceae</taxon>
        <taxon>Pyrenophora</taxon>
    </lineage>
</organism>